<comment type="caution">
    <text evidence="3">The sequence shown here is derived from an EMBL/GenBank/DDBJ whole genome shotgun (WGS) entry which is preliminary data.</text>
</comment>
<keyword evidence="2" id="KW-0812">Transmembrane</keyword>
<organism evidence="3 4">
    <name type="scientific">Botryosphaeria dothidea</name>
    <dbReference type="NCBI Taxonomy" id="55169"/>
    <lineage>
        <taxon>Eukaryota</taxon>
        <taxon>Fungi</taxon>
        <taxon>Dikarya</taxon>
        <taxon>Ascomycota</taxon>
        <taxon>Pezizomycotina</taxon>
        <taxon>Dothideomycetes</taxon>
        <taxon>Dothideomycetes incertae sedis</taxon>
        <taxon>Botryosphaeriales</taxon>
        <taxon>Botryosphaeriaceae</taxon>
        <taxon>Botryosphaeria</taxon>
    </lineage>
</organism>
<evidence type="ECO:0000313" key="3">
    <source>
        <dbReference type="EMBL" id="KAF4307259.1"/>
    </source>
</evidence>
<protein>
    <recommendedName>
        <fullName evidence="5">Integral membrane protein</fullName>
    </recommendedName>
</protein>
<feature type="transmembrane region" description="Helical" evidence="2">
    <location>
        <begin position="81"/>
        <end position="99"/>
    </location>
</feature>
<dbReference type="PANTHER" id="PTHR35179:SF1">
    <property type="entry name" value="INTEGRAL MEMBRANE PROTEIN"/>
    <property type="match status" value="1"/>
</dbReference>
<feature type="region of interest" description="Disordered" evidence="1">
    <location>
        <begin position="284"/>
        <end position="317"/>
    </location>
</feature>
<proteinExistence type="predicted"/>
<gene>
    <name evidence="3" type="ORF">GTA08_BOTSDO05925</name>
</gene>
<name>A0A8H4IUA2_9PEZI</name>
<keyword evidence="4" id="KW-1185">Reference proteome</keyword>
<dbReference type="EMBL" id="WWBZ02000033">
    <property type="protein sequence ID" value="KAF4307259.1"/>
    <property type="molecule type" value="Genomic_DNA"/>
</dbReference>
<feature type="transmembrane region" description="Helical" evidence="2">
    <location>
        <begin position="120"/>
        <end position="137"/>
    </location>
</feature>
<evidence type="ECO:0000256" key="2">
    <source>
        <dbReference type="SAM" id="Phobius"/>
    </source>
</evidence>
<dbReference type="Proteomes" id="UP000572817">
    <property type="component" value="Unassembled WGS sequence"/>
</dbReference>
<evidence type="ECO:0008006" key="5">
    <source>
        <dbReference type="Google" id="ProtNLM"/>
    </source>
</evidence>
<feature type="transmembrane region" description="Helical" evidence="2">
    <location>
        <begin position="41"/>
        <end position="61"/>
    </location>
</feature>
<evidence type="ECO:0000256" key="1">
    <source>
        <dbReference type="SAM" id="MobiDB-lite"/>
    </source>
</evidence>
<feature type="transmembrane region" description="Helical" evidence="2">
    <location>
        <begin position="157"/>
        <end position="176"/>
    </location>
</feature>
<feature type="region of interest" description="Disordered" evidence="1">
    <location>
        <begin position="244"/>
        <end position="272"/>
    </location>
</feature>
<dbReference type="AlphaFoldDB" id="A0A8H4IUA2"/>
<keyword evidence="2" id="KW-0472">Membrane</keyword>
<sequence>MIWTELTASTVIGVISWLYMRNTIKPSLLRNLQLTARSFEFFFFVLVLWVIQIQVLLQIIINRIGLLHTDGRKIHRLKWLVAAYVGLINISVFCIWLPAQLQRSATYVRINHVWDRVEKVLFMLIDAGLNGYFMWLVRRNLIANGLDKYKALFWTNAALDAISIFLDLAIILSMSFKNPFIYVQFHPLAYTAKLAIEMSLANLIAKVARASSAHRMLDDLPASSSYDMPRRTRLSAARDVLAAGGAPPPVTSEITGRGGRRSGGEGADEEEMLDGITKTVAMEVKSERTRSGAPRASAGEVAERSDSLDSAASLARGDREWLRREGVAEMRRAYIP</sequence>
<accession>A0A8H4IUA2</accession>
<evidence type="ECO:0000313" key="4">
    <source>
        <dbReference type="Proteomes" id="UP000572817"/>
    </source>
</evidence>
<reference evidence="3" key="1">
    <citation type="submission" date="2020-04" db="EMBL/GenBank/DDBJ databases">
        <title>Genome Assembly and Annotation of Botryosphaeria dothidea sdau 11-99, a Latent Pathogen of Apple Fruit Ring Rot in China.</title>
        <authorList>
            <person name="Yu C."/>
            <person name="Diao Y."/>
            <person name="Lu Q."/>
            <person name="Zhao J."/>
            <person name="Cui S."/>
            <person name="Peng C."/>
            <person name="He B."/>
            <person name="Liu H."/>
        </authorList>
    </citation>
    <scope>NUCLEOTIDE SEQUENCE [LARGE SCALE GENOMIC DNA]</scope>
    <source>
        <strain evidence="3">Sdau11-99</strain>
    </source>
</reference>
<dbReference type="PANTHER" id="PTHR35179">
    <property type="entry name" value="PROTEIN CBG02620"/>
    <property type="match status" value="1"/>
</dbReference>
<keyword evidence="2" id="KW-1133">Transmembrane helix</keyword>
<dbReference type="OrthoDB" id="3205825at2759"/>